<keyword evidence="3 6" id="KW-0812">Transmembrane</keyword>
<dbReference type="Pfam" id="PF03239">
    <property type="entry name" value="FTR1"/>
    <property type="match status" value="1"/>
</dbReference>
<keyword evidence="4 6" id="KW-1133">Transmembrane helix</keyword>
<comment type="subcellular location">
    <subcellularLocation>
        <location evidence="1">Membrane</location>
        <topology evidence="1">Multi-pass membrane protein</topology>
    </subcellularLocation>
</comment>
<name>A0ABN8G1J9_9BACL</name>
<evidence type="ECO:0000313" key="8">
    <source>
        <dbReference type="Proteomes" id="UP000838821"/>
    </source>
</evidence>
<evidence type="ECO:0000256" key="3">
    <source>
        <dbReference type="ARBA" id="ARBA00022692"/>
    </source>
</evidence>
<evidence type="ECO:0000256" key="1">
    <source>
        <dbReference type="ARBA" id="ARBA00004141"/>
    </source>
</evidence>
<keyword evidence="5 6" id="KW-0472">Membrane</keyword>
<feature type="transmembrane region" description="Helical" evidence="6">
    <location>
        <begin position="375"/>
        <end position="408"/>
    </location>
</feature>
<feature type="transmembrane region" description="Helical" evidence="6">
    <location>
        <begin position="350"/>
        <end position="369"/>
    </location>
</feature>
<reference evidence="7" key="1">
    <citation type="submission" date="2022-01" db="EMBL/GenBank/DDBJ databases">
        <authorList>
            <person name="Criscuolo A."/>
        </authorList>
    </citation>
    <scope>NUCLEOTIDE SEQUENCE</scope>
    <source>
        <strain evidence="7">CIP111891</strain>
    </source>
</reference>
<keyword evidence="8" id="KW-1185">Reference proteome</keyword>
<feature type="transmembrane region" description="Helical" evidence="6">
    <location>
        <begin position="246"/>
        <end position="265"/>
    </location>
</feature>
<feature type="transmembrane region" description="Helical" evidence="6">
    <location>
        <begin position="309"/>
        <end position="330"/>
    </location>
</feature>
<evidence type="ECO:0000256" key="6">
    <source>
        <dbReference type="SAM" id="Phobius"/>
    </source>
</evidence>
<protein>
    <submittedName>
        <fullName evidence="7">Ferrous iron permease EfeU</fullName>
    </submittedName>
</protein>
<feature type="transmembrane region" description="Helical" evidence="6">
    <location>
        <begin position="420"/>
        <end position="443"/>
    </location>
</feature>
<evidence type="ECO:0000256" key="4">
    <source>
        <dbReference type="ARBA" id="ARBA00022989"/>
    </source>
</evidence>
<gene>
    <name evidence="7" type="primary">efeU_1</name>
    <name evidence="7" type="ORF">PAECIP111891_00937</name>
</gene>
<evidence type="ECO:0000256" key="2">
    <source>
        <dbReference type="ARBA" id="ARBA00008333"/>
    </source>
</evidence>
<comment type="similarity">
    <text evidence="2">Belongs to the oxidase-dependent Fe transporter (OFeT) (TC 9.A.10.1) family.</text>
</comment>
<organism evidence="7 8">
    <name type="scientific">Paenibacillus allorhizoplanae</name>
    <dbReference type="NCBI Taxonomy" id="2905648"/>
    <lineage>
        <taxon>Bacteria</taxon>
        <taxon>Bacillati</taxon>
        <taxon>Bacillota</taxon>
        <taxon>Bacilli</taxon>
        <taxon>Bacillales</taxon>
        <taxon>Paenibacillaceae</taxon>
        <taxon>Paenibacillus</taxon>
    </lineage>
</organism>
<proteinExistence type="inferred from homology"/>
<comment type="caution">
    <text evidence="7">The sequence shown here is derived from an EMBL/GenBank/DDBJ whole genome shotgun (WGS) entry which is preliminary data.</text>
</comment>
<feature type="transmembrane region" description="Helical" evidence="6">
    <location>
        <begin position="463"/>
        <end position="487"/>
    </location>
</feature>
<dbReference type="PANTHER" id="PTHR31632">
    <property type="entry name" value="IRON TRANSPORTER FTH1"/>
    <property type="match status" value="1"/>
</dbReference>
<dbReference type="Proteomes" id="UP000838821">
    <property type="component" value="Unassembled WGS sequence"/>
</dbReference>
<feature type="transmembrane region" description="Helical" evidence="6">
    <location>
        <begin position="277"/>
        <end position="297"/>
    </location>
</feature>
<evidence type="ECO:0000313" key="7">
    <source>
        <dbReference type="EMBL" id="CAH1196721.1"/>
    </source>
</evidence>
<dbReference type="InterPro" id="IPR004923">
    <property type="entry name" value="FTR1/Fip1/EfeU"/>
</dbReference>
<dbReference type="EMBL" id="CAKMMW010000002">
    <property type="protein sequence ID" value="CAH1196721.1"/>
    <property type="molecule type" value="Genomic_DNA"/>
</dbReference>
<sequence>MFTTPEELSCMRKVVLASWIALLLFLSVPMIASAKPQDDLAKEDAGIVSAILAAESGNIEQATKLFEAFQINWLNYEEGIKAQSLAAYQKIEGAMGEASLQTMKQPVDALKLAAKLKDLHKLNLSFIEGDLSAFGSSAKSDSKVTVTSLVTLLEKASNQVKEKDIEGASESIQTLRNSWLLIEGIVLTQSSAVYTSMERDMVTAYAQLSASPPQTEEAAVTISRMHADLQPLASKTSYTMLDATTIILREGLEALLVIIALLGFLKKAGHEDKKRWIWFGVYGGLVVSLALGIVVQQLFSASAFGNNNFLIAGCTGVFAALMLLYMSYWLHSKASISNWQSYIRNQSVKALATGSLASLSLLAFLAVFREGTETVLFMIGMASSISLASLLGGIGIGVGSLLIIAFLILKIGLRIPMRPFFLISSVFVFYLCFKFAGMGVHGLQLAGYLPATTANWLPSWDVVALYPTLESAIPQFLLLLLALIAVVRDRLKSMSNRHMSINSKS</sequence>
<accession>A0ABN8G1J9</accession>
<dbReference type="PANTHER" id="PTHR31632:SF2">
    <property type="entry name" value="PLASMA MEMBRANE IRON PERMEASE"/>
    <property type="match status" value="1"/>
</dbReference>
<evidence type="ECO:0000256" key="5">
    <source>
        <dbReference type="ARBA" id="ARBA00023136"/>
    </source>
</evidence>